<dbReference type="EMBL" id="JBHTMB010000171">
    <property type="protein sequence ID" value="MFD1235812.1"/>
    <property type="molecule type" value="Genomic_DNA"/>
</dbReference>
<accession>A0ABW3VKJ9</accession>
<reference evidence="2" key="1">
    <citation type="journal article" date="2019" name="Int. J. Syst. Evol. Microbiol.">
        <title>The Global Catalogue of Microorganisms (GCM) 10K type strain sequencing project: providing services to taxonomists for standard genome sequencing and annotation.</title>
        <authorList>
            <consortium name="The Broad Institute Genomics Platform"/>
            <consortium name="The Broad Institute Genome Sequencing Center for Infectious Disease"/>
            <person name="Wu L."/>
            <person name="Ma J."/>
        </authorList>
    </citation>
    <scope>NUCLEOTIDE SEQUENCE [LARGE SCALE GENOMIC DNA]</scope>
    <source>
        <strain evidence="2">CCUG 49018</strain>
    </source>
</reference>
<comment type="caution">
    <text evidence="1">The sequence shown here is derived from an EMBL/GenBank/DDBJ whole genome shotgun (WGS) entry which is preliminary data.</text>
</comment>
<keyword evidence="2" id="KW-1185">Reference proteome</keyword>
<gene>
    <name evidence="1" type="ORF">ACFQ34_21175</name>
</gene>
<evidence type="ECO:0008006" key="3">
    <source>
        <dbReference type="Google" id="ProtNLM"/>
    </source>
</evidence>
<evidence type="ECO:0000313" key="1">
    <source>
        <dbReference type="EMBL" id="MFD1235812.1"/>
    </source>
</evidence>
<evidence type="ECO:0000313" key="2">
    <source>
        <dbReference type="Proteomes" id="UP001597182"/>
    </source>
</evidence>
<organism evidence="1 2">
    <name type="scientific">Pseudonocardia benzenivorans</name>
    <dbReference type="NCBI Taxonomy" id="228005"/>
    <lineage>
        <taxon>Bacteria</taxon>
        <taxon>Bacillati</taxon>
        <taxon>Actinomycetota</taxon>
        <taxon>Actinomycetes</taxon>
        <taxon>Pseudonocardiales</taxon>
        <taxon>Pseudonocardiaceae</taxon>
        <taxon>Pseudonocardia</taxon>
    </lineage>
</organism>
<protein>
    <recommendedName>
        <fullName evidence="3">DUF222 domain-containing protein</fullName>
    </recommendedName>
</protein>
<proteinExistence type="predicted"/>
<dbReference type="RefSeq" id="WP_013676307.1">
    <property type="nucleotide sequence ID" value="NZ_BAABKS010000017.1"/>
</dbReference>
<name>A0ABW3VKJ9_9PSEU</name>
<sequence>MSKIALVLRELGRSQTSLLHELQALPDRHPDEHEIVHTAHDLAGWAAADLQRLGETAADTGVALRSWPRPAPLRGAVAARAARSVRHRPETGLLLLADLRRLHRKAAGVALDWTLLAQAAQAMRRAALVELAGACSPHAHQTATWARSQLVVVSPQVIAS</sequence>
<dbReference type="Proteomes" id="UP001597182">
    <property type="component" value="Unassembled WGS sequence"/>
</dbReference>